<dbReference type="EMBL" id="ML993591">
    <property type="protein sequence ID" value="KAF2168022.1"/>
    <property type="molecule type" value="Genomic_DNA"/>
</dbReference>
<dbReference type="GeneID" id="54565619"/>
<name>A0A6A6CQC2_ZASCE</name>
<protein>
    <submittedName>
        <fullName evidence="2">Uncharacterized protein</fullName>
    </submittedName>
</protein>
<sequence length="365" mass="39736">MYDRGRGLGRGHADPSAVRVRDAGQVLADTFDRFSASLNAAKQQIVNALQQADSPQDIAGLRAQIIGTSQSDHHSCHKSDITLAANSTVLYPILAISAAELPPPYVQITDFFVTTCGTGNAIQAAVLQPQGGALNLPPGNDTIRKEVFIKGPTASSTRKALEALLHYTEKILSGNWGYMDNPSNQYTVAGPNGAWHYKRRCSQNGGYHTLPNGPRRQQSRGGKMASQPPHELSTLGDQITALVKDHLASVEKRETAKAECKKAEEMAGIGGMREQILDNVKVLYPLDGKLNPGHYELVGREEFIVTTVGDKNVFHAEVVYQQPNEHYFLRTKTVFLRGPDSESIAGALMGLLCLTTSRLQRHQAN</sequence>
<dbReference type="AlphaFoldDB" id="A0A6A6CQC2"/>
<evidence type="ECO:0000256" key="1">
    <source>
        <dbReference type="SAM" id="MobiDB-lite"/>
    </source>
</evidence>
<proteinExistence type="predicted"/>
<gene>
    <name evidence="2" type="ORF">M409DRAFT_53356</name>
</gene>
<reference evidence="2" key="1">
    <citation type="journal article" date="2020" name="Stud. Mycol.">
        <title>101 Dothideomycetes genomes: a test case for predicting lifestyles and emergence of pathogens.</title>
        <authorList>
            <person name="Haridas S."/>
            <person name="Albert R."/>
            <person name="Binder M."/>
            <person name="Bloem J."/>
            <person name="Labutti K."/>
            <person name="Salamov A."/>
            <person name="Andreopoulos B."/>
            <person name="Baker S."/>
            <person name="Barry K."/>
            <person name="Bills G."/>
            <person name="Bluhm B."/>
            <person name="Cannon C."/>
            <person name="Castanera R."/>
            <person name="Culley D."/>
            <person name="Daum C."/>
            <person name="Ezra D."/>
            <person name="Gonzalez J."/>
            <person name="Henrissat B."/>
            <person name="Kuo A."/>
            <person name="Liang C."/>
            <person name="Lipzen A."/>
            <person name="Lutzoni F."/>
            <person name="Magnuson J."/>
            <person name="Mondo S."/>
            <person name="Nolan M."/>
            <person name="Ohm R."/>
            <person name="Pangilinan J."/>
            <person name="Park H.-J."/>
            <person name="Ramirez L."/>
            <person name="Alfaro M."/>
            <person name="Sun H."/>
            <person name="Tritt A."/>
            <person name="Yoshinaga Y."/>
            <person name="Zwiers L.-H."/>
            <person name="Turgeon B."/>
            <person name="Goodwin S."/>
            <person name="Spatafora J."/>
            <person name="Crous P."/>
            <person name="Grigoriev I."/>
        </authorList>
    </citation>
    <scope>NUCLEOTIDE SEQUENCE</scope>
    <source>
        <strain evidence="2">ATCC 36951</strain>
    </source>
</reference>
<organism evidence="2 3">
    <name type="scientific">Zasmidium cellare ATCC 36951</name>
    <dbReference type="NCBI Taxonomy" id="1080233"/>
    <lineage>
        <taxon>Eukaryota</taxon>
        <taxon>Fungi</taxon>
        <taxon>Dikarya</taxon>
        <taxon>Ascomycota</taxon>
        <taxon>Pezizomycotina</taxon>
        <taxon>Dothideomycetes</taxon>
        <taxon>Dothideomycetidae</taxon>
        <taxon>Mycosphaerellales</taxon>
        <taxon>Mycosphaerellaceae</taxon>
        <taxon>Zasmidium</taxon>
    </lineage>
</organism>
<evidence type="ECO:0000313" key="3">
    <source>
        <dbReference type="Proteomes" id="UP000799537"/>
    </source>
</evidence>
<feature type="region of interest" description="Disordered" evidence="1">
    <location>
        <begin position="205"/>
        <end position="231"/>
    </location>
</feature>
<dbReference type="RefSeq" id="XP_033668911.1">
    <property type="nucleotide sequence ID" value="XM_033812347.1"/>
</dbReference>
<evidence type="ECO:0000313" key="2">
    <source>
        <dbReference type="EMBL" id="KAF2168022.1"/>
    </source>
</evidence>
<keyword evidence="3" id="KW-1185">Reference proteome</keyword>
<accession>A0A6A6CQC2</accession>
<dbReference type="Proteomes" id="UP000799537">
    <property type="component" value="Unassembled WGS sequence"/>
</dbReference>